<dbReference type="SUPFAM" id="SSF55120">
    <property type="entry name" value="Pseudouridine synthase"/>
    <property type="match status" value="1"/>
</dbReference>
<dbReference type="PANTHER" id="PTHR21600:SF83">
    <property type="entry name" value="PSEUDOURIDYLATE SYNTHASE RPUSD4, MITOCHONDRIAL"/>
    <property type="match status" value="1"/>
</dbReference>
<dbReference type="AlphaFoldDB" id="A0A2W7PTR5"/>
<organism evidence="4 5">
    <name type="scientific">Breznakibacter xylanolyticus</name>
    <dbReference type="NCBI Taxonomy" id="990"/>
    <lineage>
        <taxon>Bacteria</taxon>
        <taxon>Pseudomonadati</taxon>
        <taxon>Bacteroidota</taxon>
        <taxon>Bacteroidia</taxon>
        <taxon>Marinilabiliales</taxon>
        <taxon>Marinilabiliaceae</taxon>
        <taxon>Breznakibacter</taxon>
    </lineage>
</organism>
<dbReference type="PANTHER" id="PTHR21600">
    <property type="entry name" value="MITOCHONDRIAL RNA PSEUDOURIDINE SYNTHASE"/>
    <property type="match status" value="1"/>
</dbReference>
<dbReference type="RefSeq" id="WP_111446630.1">
    <property type="nucleotide sequence ID" value="NZ_QKZK01000029.1"/>
</dbReference>
<comment type="similarity">
    <text evidence="1">Belongs to the pseudouridine synthase RluA family.</text>
</comment>
<dbReference type="CDD" id="cd02869">
    <property type="entry name" value="PseudoU_synth_RluA_like"/>
    <property type="match status" value="1"/>
</dbReference>
<dbReference type="InterPro" id="IPR020103">
    <property type="entry name" value="PsdUridine_synth_cat_dom_sf"/>
</dbReference>
<sequence length="228" mass="26162">MKLDILYEDNHIIAVNKTNSDLVQGDETGDSTLADAVKAYIKEKYNKPGDVYLGIAHRLDRPVSGIVVFARTTKALVRLNKMFLEKEVKKTYWAVVKQLPEEFEADLVHFILKDEEKNKSHVFNKHRKGSKEAILHYKLISSSSNYHLLEVDLKTGRHHQIRAQLAKIGCPIRGDLKYGFARSNPNGGISLHARRIEFIHPVKNEPIIIEAQPPKDEPLWREFRNMMG</sequence>
<dbReference type="GO" id="GO:0009982">
    <property type="term" value="F:pseudouridine synthase activity"/>
    <property type="evidence" value="ECO:0007669"/>
    <property type="project" value="InterPro"/>
</dbReference>
<dbReference type="GO" id="GO:0140098">
    <property type="term" value="F:catalytic activity, acting on RNA"/>
    <property type="evidence" value="ECO:0007669"/>
    <property type="project" value="UniProtKB-ARBA"/>
</dbReference>
<name>A0A2W7PTR5_9BACT</name>
<reference evidence="4 5" key="1">
    <citation type="submission" date="2018-06" db="EMBL/GenBank/DDBJ databases">
        <title>Genomic Encyclopedia of Archaeal and Bacterial Type Strains, Phase II (KMG-II): from individual species to whole genera.</title>
        <authorList>
            <person name="Goeker M."/>
        </authorList>
    </citation>
    <scope>NUCLEOTIDE SEQUENCE [LARGE SCALE GENOMIC DNA]</scope>
    <source>
        <strain evidence="4 5">DSM 6779</strain>
    </source>
</reference>
<dbReference type="PROSITE" id="PS01129">
    <property type="entry name" value="PSI_RLU"/>
    <property type="match status" value="1"/>
</dbReference>
<feature type="domain" description="Pseudouridine synthase RsuA/RluA-like" evidence="3">
    <location>
        <begin position="11"/>
        <end position="167"/>
    </location>
</feature>
<protein>
    <submittedName>
        <fullName evidence="4">23S rRNA pseudouridine1911/1915/1917 synthase</fullName>
    </submittedName>
</protein>
<dbReference type="OrthoDB" id="9807829at2"/>
<dbReference type="InterPro" id="IPR006145">
    <property type="entry name" value="PsdUridine_synth_RsuA/RluA"/>
</dbReference>
<dbReference type="GO" id="GO:0003723">
    <property type="term" value="F:RNA binding"/>
    <property type="evidence" value="ECO:0007669"/>
    <property type="project" value="InterPro"/>
</dbReference>
<evidence type="ECO:0000259" key="3">
    <source>
        <dbReference type="Pfam" id="PF00849"/>
    </source>
</evidence>
<dbReference type="GO" id="GO:0006396">
    <property type="term" value="P:RNA processing"/>
    <property type="evidence" value="ECO:0007669"/>
    <property type="project" value="UniProtKB-ARBA"/>
</dbReference>
<gene>
    <name evidence="4" type="ORF">LX69_02804</name>
</gene>
<keyword evidence="2" id="KW-0413">Isomerase</keyword>
<accession>A0A2W7PTR5</accession>
<dbReference type="GO" id="GO:0001522">
    <property type="term" value="P:pseudouridine synthesis"/>
    <property type="evidence" value="ECO:0007669"/>
    <property type="project" value="InterPro"/>
</dbReference>
<evidence type="ECO:0000313" key="4">
    <source>
        <dbReference type="EMBL" id="PZX12849.1"/>
    </source>
</evidence>
<dbReference type="EMBL" id="QKZK01000029">
    <property type="protein sequence ID" value="PZX12849.1"/>
    <property type="molecule type" value="Genomic_DNA"/>
</dbReference>
<dbReference type="InterPro" id="IPR006224">
    <property type="entry name" value="PsdUridine_synth_RluA-like_CS"/>
</dbReference>
<evidence type="ECO:0000256" key="1">
    <source>
        <dbReference type="ARBA" id="ARBA00010876"/>
    </source>
</evidence>
<evidence type="ECO:0000313" key="5">
    <source>
        <dbReference type="Proteomes" id="UP000249239"/>
    </source>
</evidence>
<proteinExistence type="inferred from homology"/>
<comment type="caution">
    <text evidence="4">The sequence shown here is derived from an EMBL/GenBank/DDBJ whole genome shotgun (WGS) entry which is preliminary data.</text>
</comment>
<dbReference type="InterPro" id="IPR050188">
    <property type="entry name" value="RluA_PseudoU_synthase"/>
</dbReference>
<dbReference type="Gene3D" id="3.30.2350.10">
    <property type="entry name" value="Pseudouridine synthase"/>
    <property type="match status" value="1"/>
</dbReference>
<keyword evidence="5" id="KW-1185">Reference proteome</keyword>
<dbReference type="Pfam" id="PF00849">
    <property type="entry name" value="PseudoU_synth_2"/>
    <property type="match status" value="1"/>
</dbReference>
<dbReference type="Proteomes" id="UP000249239">
    <property type="component" value="Unassembled WGS sequence"/>
</dbReference>
<evidence type="ECO:0000256" key="2">
    <source>
        <dbReference type="ARBA" id="ARBA00023235"/>
    </source>
</evidence>